<keyword evidence="3" id="KW-1185">Reference proteome</keyword>
<dbReference type="Proteomes" id="UP000799424">
    <property type="component" value="Unassembled WGS sequence"/>
</dbReference>
<dbReference type="AlphaFoldDB" id="A0A6A6ZS45"/>
<feature type="region of interest" description="Disordered" evidence="1">
    <location>
        <begin position="57"/>
        <end position="114"/>
    </location>
</feature>
<name>A0A6A6ZS45_9PLEO</name>
<evidence type="ECO:0000313" key="3">
    <source>
        <dbReference type="Proteomes" id="UP000799424"/>
    </source>
</evidence>
<gene>
    <name evidence="2" type="ORF">CC86DRAFT_384788</name>
</gene>
<accession>A0A6A6ZS45</accession>
<reference evidence="2" key="1">
    <citation type="journal article" date="2020" name="Stud. Mycol.">
        <title>101 Dothideomycetes genomes: a test case for predicting lifestyles and emergence of pathogens.</title>
        <authorList>
            <person name="Haridas S."/>
            <person name="Albert R."/>
            <person name="Binder M."/>
            <person name="Bloem J."/>
            <person name="Labutti K."/>
            <person name="Salamov A."/>
            <person name="Andreopoulos B."/>
            <person name="Baker S."/>
            <person name="Barry K."/>
            <person name="Bills G."/>
            <person name="Bluhm B."/>
            <person name="Cannon C."/>
            <person name="Castanera R."/>
            <person name="Culley D."/>
            <person name="Daum C."/>
            <person name="Ezra D."/>
            <person name="Gonzalez J."/>
            <person name="Henrissat B."/>
            <person name="Kuo A."/>
            <person name="Liang C."/>
            <person name="Lipzen A."/>
            <person name="Lutzoni F."/>
            <person name="Magnuson J."/>
            <person name="Mondo S."/>
            <person name="Nolan M."/>
            <person name="Ohm R."/>
            <person name="Pangilinan J."/>
            <person name="Park H.-J."/>
            <person name="Ramirez L."/>
            <person name="Alfaro M."/>
            <person name="Sun H."/>
            <person name="Tritt A."/>
            <person name="Yoshinaga Y."/>
            <person name="Zwiers L.-H."/>
            <person name="Turgeon B."/>
            <person name="Goodwin S."/>
            <person name="Spatafora J."/>
            <person name="Crous P."/>
            <person name="Grigoriev I."/>
        </authorList>
    </citation>
    <scope>NUCLEOTIDE SEQUENCE</scope>
    <source>
        <strain evidence="2">CBS 113818</strain>
    </source>
</reference>
<organism evidence="2 3">
    <name type="scientific">Ophiobolus disseminans</name>
    <dbReference type="NCBI Taxonomy" id="1469910"/>
    <lineage>
        <taxon>Eukaryota</taxon>
        <taxon>Fungi</taxon>
        <taxon>Dikarya</taxon>
        <taxon>Ascomycota</taxon>
        <taxon>Pezizomycotina</taxon>
        <taxon>Dothideomycetes</taxon>
        <taxon>Pleosporomycetidae</taxon>
        <taxon>Pleosporales</taxon>
        <taxon>Pleosporineae</taxon>
        <taxon>Phaeosphaeriaceae</taxon>
        <taxon>Ophiobolus</taxon>
    </lineage>
</organism>
<sequence>MCHWVLRMWKCGDSNFTKHLSCSVDRAANDPYNLLNPVHPSIKPCKQERTIPARQLTTGTCRSAKGPESPTPPKAGTGNAVNGPIQKRKRESWPSTAAVIARSPTPPRPTSRTIDDCNLVLRSATPKVEHARNARTGEVISGLSLAEVGKVSRFGETLGTFGRCSVFEVVLQTNEKTACPAYARSPRRASLPARMCTLPLYLVMTLTSYPQFQMLEAASAQFSCDESRRQSQFPAFHDVNVTKTCYLIRLNADRVRGRRRRLVEKDVFENTRS</sequence>
<evidence type="ECO:0000313" key="2">
    <source>
        <dbReference type="EMBL" id="KAF2823429.1"/>
    </source>
</evidence>
<protein>
    <submittedName>
        <fullName evidence="2">Uncharacterized protein</fullName>
    </submittedName>
</protein>
<dbReference type="EMBL" id="MU006232">
    <property type="protein sequence ID" value="KAF2823429.1"/>
    <property type="molecule type" value="Genomic_DNA"/>
</dbReference>
<evidence type="ECO:0000256" key="1">
    <source>
        <dbReference type="SAM" id="MobiDB-lite"/>
    </source>
</evidence>
<proteinExistence type="predicted"/>
<dbReference type="OrthoDB" id="3929108at2759"/>